<organism evidence="1 2">
    <name type="scientific">Stachybotrys elegans</name>
    <dbReference type="NCBI Taxonomy" id="80388"/>
    <lineage>
        <taxon>Eukaryota</taxon>
        <taxon>Fungi</taxon>
        <taxon>Dikarya</taxon>
        <taxon>Ascomycota</taxon>
        <taxon>Pezizomycotina</taxon>
        <taxon>Sordariomycetes</taxon>
        <taxon>Hypocreomycetidae</taxon>
        <taxon>Hypocreales</taxon>
        <taxon>Stachybotryaceae</taxon>
        <taxon>Stachybotrys</taxon>
    </lineage>
</organism>
<proteinExistence type="predicted"/>
<sequence>MNSSSCQADAAKRGIPYLLLPGHHAYFGLSWTRERRHQAWMDGWVVVRSVSSQRRTRLRPINSIQFFPPCISLFPHARRADKKWGLRPRINPLFRLPSFVFVLLHHLLHLFLHTFALCYPTTAHPSCLCSRLPCFCCTDRHIFSCIACTVWLHACKRTAGLDSATCTCTCICICTHQPKVNNTLFPSRSLVLLLPTPTARSREAFAEYPHILTLHFSSPGLASIFEALGPFGTFVGQPGPIADLYGTSTPSTRFSAPVAPPAENSASDYQPIVHLSISQPSPAPHIHAIPYANFANLHIGGP</sequence>
<reference evidence="1" key="1">
    <citation type="journal article" date="2021" name="Nat. Commun.">
        <title>Genetic determinants of endophytism in the Arabidopsis root mycobiome.</title>
        <authorList>
            <person name="Mesny F."/>
            <person name="Miyauchi S."/>
            <person name="Thiergart T."/>
            <person name="Pickel B."/>
            <person name="Atanasova L."/>
            <person name="Karlsson M."/>
            <person name="Huettel B."/>
            <person name="Barry K.W."/>
            <person name="Haridas S."/>
            <person name="Chen C."/>
            <person name="Bauer D."/>
            <person name="Andreopoulos W."/>
            <person name="Pangilinan J."/>
            <person name="LaButti K."/>
            <person name="Riley R."/>
            <person name="Lipzen A."/>
            <person name="Clum A."/>
            <person name="Drula E."/>
            <person name="Henrissat B."/>
            <person name="Kohler A."/>
            <person name="Grigoriev I.V."/>
            <person name="Martin F.M."/>
            <person name="Hacquard S."/>
        </authorList>
    </citation>
    <scope>NUCLEOTIDE SEQUENCE</scope>
    <source>
        <strain evidence="1">MPI-CAGE-CH-0235</strain>
    </source>
</reference>
<dbReference type="AlphaFoldDB" id="A0A8K0SHQ9"/>
<dbReference type="EMBL" id="JAGPNK010000016">
    <property type="protein sequence ID" value="KAH7308027.1"/>
    <property type="molecule type" value="Genomic_DNA"/>
</dbReference>
<evidence type="ECO:0000313" key="1">
    <source>
        <dbReference type="EMBL" id="KAH7308027.1"/>
    </source>
</evidence>
<dbReference type="Proteomes" id="UP000813444">
    <property type="component" value="Unassembled WGS sequence"/>
</dbReference>
<gene>
    <name evidence="1" type="ORF">B0I35DRAFT_102009</name>
</gene>
<evidence type="ECO:0000313" key="2">
    <source>
        <dbReference type="Proteomes" id="UP000813444"/>
    </source>
</evidence>
<protein>
    <submittedName>
        <fullName evidence="1">Uncharacterized protein</fullName>
    </submittedName>
</protein>
<name>A0A8K0SHQ9_9HYPO</name>
<accession>A0A8K0SHQ9</accession>
<keyword evidence="2" id="KW-1185">Reference proteome</keyword>
<comment type="caution">
    <text evidence="1">The sequence shown here is derived from an EMBL/GenBank/DDBJ whole genome shotgun (WGS) entry which is preliminary data.</text>
</comment>